<dbReference type="EMBL" id="MU857625">
    <property type="protein sequence ID" value="KAK4249343.1"/>
    <property type="molecule type" value="Genomic_DNA"/>
</dbReference>
<accession>A0AAN7CVU6</accession>
<dbReference type="PANTHER" id="PTHR39606">
    <property type="entry name" value="SURFACE PROTEIN, PUTATIVE-RELATED"/>
    <property type="match status" value="1"/>
</dbReference>
<protein>
    <recommendedName>
        <fullName evidence="4">Cell surface protein</fullName>
    </recommendedName>
</protein>
<feature type="region of interest" description="Disordered" evidence="1">
    <location>
        <begin position="1"/>
        <end position="116"/>
    </location>
</feature>
<name>A0AAN7CVU6_9PEZI</name>
<comment type="caution">
    <text evidence="2">The sequence shown here is derived from an EMBL/GenBank/DDBJ whole genome shotgun (WGS) entry which is preliminary data.</text>
</comment>
<feature type="compositionally biased region" description="Basic and acidic residues" evidence="1">
    <location>
        <begin position="48"/>
        <end position="64"/>
    </location>
</feature>
<evidence type="ECO:0008006" key="4">
    <source>
        <dbReference type="Google" id="ProtNLM"/>
    </source>
</evidence>
<reference evidence="2" key="2">
    <citation type="submission" date="2023-05" db="EMBL/GenBank/DDBJ databases">
        <authorList>
            <consortium name="Lawrence Berkeley National Laboratory"/>
            <person name="Steindorff A."/>
            <person name="Hensen N."/>
            <person name="Bonometti L."/>
            <person name="Westerberg I."/>
            <person name="Brannstrom I.O."/>
            <person name="Guillou S."/>
            <person name="Cros-Aarteil S."/>
            <person name="Calhoun S."/>
            <person name="Haridas S."/>
            <person name="Kuo A."/>
            <person name="Mondo S."/>
            <person name="Pangilinan J."/>
            <person name="Riley R."/>
            <person name="Labutti K."/>
            <person name="Andreopoulos B."/>
            <person name="Lipzen A."/>
            <person name="Chen C."/>
            <person name="Yanf M."/>
            <person name="Daum C."/>
            <person name="Ng V."/>
            <person name="Clum A."/>
            <person name="Ohm R."/>
            <person name="Martin F."/>
            <person name="Silar P."/>
            <person name="Natvig D."/>
            <person name="Lalanne C."/>
            <person name="Gautier V."/>
            <person name="Ament-Velasquez S.L."/>
            <person name="Kruys A."/>
            <person name="Hutchinson M.I."/>
            <person name="Powell A.J."/>
            <person name="Barry K."/>
            <person name="Miller A.N."/>
            <person name="Grigoriev I.V."/>
            <person name="Debuchy R."/>
            <person name="Gladieux P."/>
            <person name="Thoren M.H."/>
            <person name="Johannesson H."/>
        </authorList>
    </citation>
    <scope>NUCLEOTIDE SEQUENCE</scope>
    <source>
        <strain evidence="2">CBS 359.72</strain>
    </source>
</reference>
<dbReference type="PANTHER" id="PTHR39606:SF1">
    <property type="entry name" value="CELL SURFACE PROTEIN"/>
    <property type="match status" value="1"/>
</dbReference>
<dbReference type="AlphaFoldDB" id="A0AAN7CVU6"/>
<evidence type="ECO:0000313" key="2">
    <source>
        <dbReference type="EMBL" id="KAK4249343.1"/>
    </source>
</evidence>
<evidence type="ECO:0000256" key="1">
    <source>
        <dbReference type="SAM" id="MobiDB-lite"/>
    </source>
</evidence>
<feature type="compositionally biased region" description="Basic and acidic residues" evidence="1">
    <location>
        <begin position="176"/>
        <end position="186"/>
    </location>
</feature>
<reference evidence="2" key="1">
    <citation type="journal article" date="2023" name="Mol. Phylogenet. Evol.">
        <title>Genome-scale phylogeny and comparative genomics of the fungal order Sordariales.</title>
        <authorList>
            <person name="Hensen N."/>
            <person name="Bonometti L."/>
            <person name="Westerberg I."/>
            <person name="Brannstrom I.O."/>
            <person name="Guillou S."/>
            <person name="Cros-Aarteil S."/>
            <person name="Calhoun S."/>
            <person name="Haridas S."/>
            <person name="Kuo A."/>
            <person name="Mondo S."/>
            <person name="Pangilinan J."/>
            <person name="Riley R."/>
            <person name="LaButti K."/>
            <person name="Andreopoulos B."/>
            <person name="Lipzen A."/>
            <person name="Chen C."/>
            <person name="Yan M."/>
            <person name="Daum C."/>
            <person name="Ng V."/>
            <person name="Clum A."/>
            <person name="Steindorff A."/>
            <person name="Ohm R.A."/>
            <person name="Martin F."/>
            <person name="Silar P."/>
            <person name="Natvig D.O."/>
            <person name="Lalanne C."/>
            <person name="Gautier V."/>
            <person name="Ament-Velasquez S.L."/>
            <person name="Kruys A."/>
            <person name="Hutchinson M.I."/>
            <person name="Powell A.J."/>
            <person name="Barry K."/>
            <person name="Miller A.N."/>
            <person name="Grigoriev I.V."/>
            <person name="Debuchy R."/>
            <person name="Gladieux P."/>
            <person name="Hiltunen Thoren M."/>
            <person name="Johannesson H."/>
        </authorList>
    </citation>
    <scope>NUCLEOTIDE SEQUENCE</scope>
    <source>
        <strain evidence="2">CBS 359.72</strain>
    </source>
</reference>
<gene>
    <name evidence="2" type="ORF">C7999DRAFT_30231</name>
</gene>
<evidence type="ECO:0000313" key="3">
    <source>
        <dbReference type="Proteomes" id="UP001303647"/>
    </source>
</evidence>
<feature type="compositionally biased region" description="Basic and acidic residues" evidence="1">
    <location>
        <begin position="225"/>
        <end position="237"/>
    </location>
</feature>
<feature type="compositionally biased region" description="Gly residues" evidence="1">
    <location>
        <begin position="104"/>
        <end position="116"/>
    </location>
</feature>
<keyword evidence="3" id="KW-1185">Reference proteome</keyword>
<feature type="compositionally biased region" description="Gly residues" evidence="1">
    <location>
        <begin position="244"/>
        <end position="254"/>
    </location>
</feature>
<proteinExistence type="predicted"/>
<dbReference type="Proteomes" id="UP001303647">
    <property type="component" value="Unassembled WGS sequence"/>
</dbReference>
<feature type="region of interest" description="Disordered" evidence="1">
    <location>
        <begin position="147"/>
        <end position="254"/>
    </location>
</feature>
<feature type="compositionally biased region" description="Low complexity" evidence="1">
    <location>
        <begin position="12"/>
        <end position="22"/>
    </location>
</feature>
<sequence>MYTNTNERGIRNANHPNAAAGGAPSGMTYGQSAASGPAPTTAGHHKHDILNKLDPRVDSTHDRQPMTQAGSNIPEGTYGPHSSRIANALDPRVDSDLDSTRSGAGLGAGGGLGGGSPATGVVGGTGGYGNNAGIAYKGGTSAAAHAQPGQAHMVNNSAPEGTYGPHSSRLANTLDPRVDSDRDRHVGPGATHAPGVGHHATAVGGAGTTTAPATGATAPRTAGPHKSDMMNKLDPRVDSTTGAWKGGSGSRGAY</sequence>
<organism evidence="2 3">
    <name type="scientific">Corynascus novoguineensis</name>
    <dbReference type="NCBI Taxonomy" id="1126955"/>
    <lineage>
        <taxon>Eukaryota</taxon>
        <taxon>Fungi</taxon>
        <taxon>Dikarya</taxon>
        <taxon>Ascomycota</taxon>
        <taxon>Pezizomycotina</taxon>
        <taxon>Sordariomycetes</taxon>
        <taxon>Sordariomycetidae</taxon>
        <taxon>Sordariales</taxon>
        <taxon>Chaetomiaceae</taxon>
        <taxon>Corynascus</taxon>
    </lineage>
</organism>
<feature type="compositionally biased region" description="Low complexity" evidence="1">
    <location>
        <begin position="187"/>
        <end position="224"/>
    </location>
</feature>